<dbReference type="GO" id="GO:0006013">
    <property type="term" value="P:mannose metabolic process"/>
    <property type="evidence" value="ECO:0007669"/>
    <property type="project" value="InterPro"/>
</dbReference>
<dbReference type="InterPro" id="IPR041147">
    <property type="entry name" value="GH38_C"/>
</dbReference>
<evidence type="ECO:0000256" key="11">
    <source>
        <dbReference type="RuleBase" id="RU361199"/>
    </source>
</evidence>
<dbReference type="EMBL" id="CP144745">
    <property type="protein sequence ID" value="WVZ51453.1"/>
    <property type="molecule type" value="Genomic_DNA"/>
</dbReference>
<dbReference type="InterPro" id="IPR027291">
    <property type="entry name" value="Glyco_hydro_38_N_sf"/>
</dbReference>
<keyword evidence="15" id="KW-1185">Reference proteome</keyword>
<dbReference type="InterPro" id="IPR013780">
    <property type="entry name" value="Glyco_hydro_b"/>
</dbReference>
<dbReference type="InterPro" id="IPR037094">
    <property type="entry name" value="Glyco_hydro_38_cen_sf"/>
</dbReference>
<dbReference type="Gene3D" id="2.70.98.30">
    <property type="entry name" value="Golgi alpha-mannosidase II, domain 4"/>
    <property type="match status" value="1"/>
</dbReference>
<dbReference type="Gene3D" id="2.60.40.1180">
    <property type="entry name" value="Golgi alpha-mannosidase II"/>
    <property type="match status" value="1"/>
</dbReference>
<dbReference type="InterPro" id="IPR028995">
    <property type="entry name" value="Glyco_hydro_57/38_cen_sf"/>
</dbReference>
<dbReference type="FunFam" id="2.60.40.1360:FF:000001">
    <property type="entry name" value="Alpha-mannosidase"/>
    <property type="match status" value="1"/>
</dbReference>
<keyword evidence="6 11" id="KW-0378">Hydrolase</keyword>
<evidence type="ECO:0000256" key="7">
    <source>
        <dbReference type="ARBA" id="ARBA00022833"/>
    </source>
</evidence>
<dbReference type="InterPro" id="IPR050843">
    <property type="entry name" value="Glycosyl_Hydrlase_38"/>
</dbReference>
<keyword evidence="9" id="KW-0325">Glycoprotein</keyword>
<dbReference type="Pfam" id="PF17677">
    <property type="entry name" value="Glyco_hydro38C2"/>
    <property type="match status" value="1"/>
</dbReference>
<dbReference type="Gene3D" id="3.20.110.10">
    <property type="entry name" value="Glycoside hydrolase 38, N terminal domain"/>
    <property type="match status" value="1"/>
</dbReference>
<dbReference type="CDD" id="cd10810">
    <property type="entry name" value="GH38N_AMII_LAM_like"/>
    <property type="match status" value="1"/>
</dbReference>
<dbReference type="GO" id="GO:0030246">
    <property type="term" value="F:carbohydrate binding"/>
    <property type="evidence" value="ECO:0007669"/>
    <property type="project" value="InterPro"/>
</dbReference>
<feature type="domain" description="Glycoside hydrolase family 38 central" evidence="13">
    <location>
        <begin position="484"/>
        <end position="558"/>
    </location>
</feature>
<dbReference type="InterPro" id="IPR015341">
    <property type="entry name" value="Glyco_hydro_38_cen"/>
</dbReference>
<dbReference type="EC" id="3.2.1.-" evidence="11"/>
<dbReference type="SMART" id="SM00872">
    <property type="entry name" value="Alpha-mann_mid"/>
    <property type="match status" value="1"/>
</dbReference>
<evidence type="ECO:0000256" key="12">
    <source>
        <dbReference type="SAM" id="MobiDB-lite"/>
    </source>
</evidence>
<protein>
    <recommendedName>
        <fullName evidence="3 11">Alpha-mannosidase</fullName>
        <ecNumber evidence="11">3.2.1.-</ecNumber>
    </recommendedName>
</protein>
<dbReference type="FunFam" id="2.70.98.30:FF:000004">
    <property type="entry name" value="Alpha-mannosidase"/>
    <property type="match status" value="1"/>
</dbReference>
<dbReference type="SUPFAM" id="SSF88688">
    <property type="entry name" value="Families 57/38 glycoside transferase middle domain"/>
    <property type="match status" value="1"/>
</dbReference>
<accession>A0AAQ3SJY2</accession>
<dbReference type="InterPro" id="IPR011013">
    <property type="entry name" value="Gal_mutarotase_sf_dom"/>
</dbReference>
<evidence type="ECO:0000259" key="13">
    <source>
        <dbReference type="SMART" id="SM00872"/>
    </source>
</evidence>
<evidence type="ECO:0000313" key="14">
    <source>
        <dbReference type="EMBL" id="WVZ51453.1"/>
    </source>
</evidence>
<dbReference type="Gene3D" id="1.20.1270.50">
    <property type="entry name" value="Glycoside hydrolase family 38, central domain"/>
    <property type="match status" value="2"/>
</dbReference>
<dbReference type="PANTHER" id="PTHR11607:SF3">
    <property type="entry name" value="LYSOSOMAL ALPHA-MANNOSIDASE"/>
    <property type="match status" value="1"/>
</dbReference>
<comment type="catalytic activity">
    <reaction evidence="1">
        <text>Hydrolysis of terminal, non-reducing alpha-D-mannose residues in alpha-D-mannosides.</text>
        <dbReference type="EC" id="3.2.1.24"/>
    </reaction>
</comment>
<dbReference type="PANTHER" id="PTHR11607">
    <property type="entry name" value="ALPHA-MANNOSIDASE"/>
    <property type="match status" value="1"/>
</dbReference>
<evidence type="ECO:0000256" key="6">
    <source>
        <dbReference type="ARBA" id="ARBA00022801"/>
    </source>
</evidence>
<dbReference type="Pfam" id="PF01074">
    <property type="entry name" value="Glyco_hydro_38N"/>
    <property type="match status" value="1"/>
</dbReference>
<keyword evidence="10 11" id="KW-0326">Glycosidase</keyword>
<proteinExistence type="inferred from homology"/>
<dbReference type="InterPro" id="IPR000602">
    <property type="entry name" value="Glyco_hydro_38_N"/>
</dbReference>
<evidence type="ECO:0000256" key="2">
    <source>
        <dbReference type="ARBA" id="ARBA00009792"/>
    </source>
</evidence>
<reference evidence="14 15" key="1">
    <citation type="submission" date="2024-02" db="EMBL/GenBank/DDBJ databases">
        <title>High-quality chromosome-scale genome assembly of Pensacola bahiagrass (Paspalum notatum Flugge var. saurae).</title>
        <authorList>
            <person name="Vega J.M."/>
            <person name="Podio M."/>
            <person name="Orjuela J."/>
            <person name="Siena L.A."/>
            <person name="Pessino S.C."/>
            <person name="Combes M.C."/>
            <person name="Mariac C."/>
            <person name="Albertini E."/>
            <person name="Pupilli F."/>
            <person name="Ortiz J.P.A."/>
            <person name="Leblanc O."/>
        </authorList>
    </citation>
    <scope>NUCLEOTIDE SEQUENCE [LARGE SCALE GENOMIC DNA]</scope>
    <source>
        <strain evidence="14">R1</strain>
        <tissue evidence="14">Leaf</tissue>
    </source>
</reference>
<evidence type="ECO:0000256" key="4">
    <source>
        <dbReference type="ARBA" id="ARBA00022723"/>
    </source>
</evidence>
<evidence type="ECO:0000313" key="15">
    <source>
        <dbReference type="Proteomes" id="UP001341281"/>
    </source>
</evidence>
<dbReference type="Gene3D" id="2.60.40.1360">
    <property type="match status" value="1"/>
</dbReference>
<dbReference type="SUPFAM" id="SSF88713">
    <property type="entry name" value="Glycoside hydrolase/deacetylase"/>
    <property type="match status" value="1"/>
</dbReference>
<keyword evidence="7 11" id="KW-0862">Zinc</keyword>
<evidence type="ECO:0000256" key="5">
    <source>
        <dbReference type="ARBA" id="ARBA00022729"/>
    </source>
</evidence>
<name>A0AAQ3SJY2_PASNO</name>
<sequence length="1147" mass="127355">MGTLLHLHWKKKYSLSASIDVHQRSIIVKSSSARTVTGYPDIKGGPEGAEDINNICENHPAGADVARRVRNYSPRVVAHRQAGPTHASSSLAARPPPVTVHSPRRPPSVAPSPSSHSPLRFSSERASMGPVRLAILAAVFAAAAAGVGEAVYIPYNTSAGVVPGKLNVHVVPHTHDDVGWLKTVDQYYVGSNNSIQGACVQNVLDSLIPALLKDENRKFIYVEQAFFQRWWRNQNDMIKDTVKGLISSGRLELINGGMCMHDEAAVHYIDMIDQTTLGHRFIKEEFGQIPRIGWQIDPFGHSAVQAYLLGAEVGFDAFYFFRIDYQDRDTRKGTKELEVVWRGSKSFGSSADIFAGIFPKNYEPPPGDFYFEVDDESPVVQDDPLLFDYNVEERVNDFVAAALAQANITRTNHIMFTMGTDFKYQYAESWFRNMDKLIHYVNKDGRVNALYSTPSIYTDAKYAANEPWPLKTNDFFPYADDPNAYWTGYFTSRPALKRYVRVMSGYYLAARQLEFLKGKSKSGPTTDYLGDALALAQHHDAVTGTEKQHVADDYAKRLSIGYTKAQDLVSTSLGCLTESGTKSRCSSPTTKFSQCLLLNVTYCPPSEMDFSKGKSLVVLVYNSLGWKREDVLRVPVFSDSIVVHDSEGREIESQLLPITSASLNIRDKHVKAYLGTSPGAKPKFWLAFTVSVPPLGFNTYFVSSAKKSASVSLKSTVYSSQGSKDSNLQVGQGDLKLQYNAAGALSLYSDSKTLVEANFEQKYKYYIGQDGNGSDPQASGAYIFRPNGTVPIKTDGPVPLTVLRGPILDEVHQQINSWIYQITRVYKGKDYVETEFIVGPIPIDDGNGKEVATEIVTNMATNKTFYTDSSGRDFIKRIRDYRSEWKIEVHQPIAGNYYPVNLGIYVEDGSKELSVLVDRSVGGSSIKDGQIELMLHRRLLHDDGRGVAEALNETVCLDNQCEGLIIEGKYYLKIDPQGEGARWRRTFGQEIYSPLLLAFSEQDGGNWANSHIPKLSAMDPTYSLPDNVALLTLQELEDGSVLLRVAHLYEAGEHRELSALASVDLKRVFPDKKIGKIIETSLSANQERAAMEKKRLKWKVQGPPAADEKVVRGGPVDPSKLVVELGPMEIRTFIVSFDRAISGNQLL</sequence>
<evidence type="ECO:0000256" key="1">
    <source>
        <dbReference type="ARBA" id="ARBA00000365"/>
    </source>
</evidence>
<comment type="similarity">
    <text evidence="2 11">Belongs to the glycosyl hydrolase 38 family.</text>
</comment>
<dbReference type="FunFam" id="1.20.1270.50:FF:000003">
    <property type="entry name" value="Alpha-mannosidase"/>
    <property type="match status" value="1"/>
</dbReference>
<dbReference type="InterPro" id="IPR048534">
    <property type="entry name" value="Man2a1-like_dom"/>
</dbReference>
<dbReference type="FunFam" id="3.20.110.10:FF:000001">
    <property type="entry name" value="Alpha-mannosidase"/>
    <property type="match status" value="1"/>
</dbReference>
<evidence type="ECO:0000256" key="10">
    <source>
        <dbReference type="ARBA" id="ARBA00023295"/>
    </source>
</evidence>
<dbReference type="SUPFAM" id="SSF74650">
    <property type="entry name" value="Galactose mutarotase-like"/>
    <property type="match status" value="1"/>
</dbReference>
<dbReference type="Pfam" id="PF21260">
    <property type="entry name" value="Laman-like_dom"/>
    <property type="match status" value="1"/>
</dbReference>
<gene>
    <name evidence="14" type="ORF">U9M48_002599</name>
</gene>
<dbReference type="GO" id="GO:0046872">
    <property type="term" value="F:metal ion binding"/>
    <property type="evidence" value="ECO:0007669"/>
    <property type="project" value="UniProtKB-KW"/>
</dbReference>
<feature type="compositionally biased region" description="Low complexity" evidence="12">
    <location>
        <begin position="111"/>
        <end position="121"/>
    </location>
</feature>
<dbReference type="GO" id="GO:0004559">
    <property type="term" value="F:alpha-mannosidase activity"/>
    <property type="evidence" value="ECO:0007669"/>
    <property type="project" value="UniProtKB-EC"/>
</dbReference>
<organism evidence="14 15">
    <name type="scientific">Paspalum notatum var. saurae</name>
    <dbReference type="NCBI Taxonomy" id="547442"/>
    <lineage>
        <taxon>Eukaryota</taxon>
        <taxon>Viridiplantae</taxon>
        <taxon>Streptophyta</taxon>
        <taxon>Embryophyta</taxon>
        <taxon>Tracheophyta</taxon>
        <taxon>Spermatophyta</taxon>
        <taxon>Magnoliopsida</taxon>
        <taxon>Liliopsida</taxon>
        <taxon>Poales</taxon>
        <taxon>Poaceae</taxon>
        <taxon>PACMAD clade</taxon>
        <taxon>Panicoideae</taxon>
        <taxon>Andropogonodae</taxon>
        <taxon>Paspaleae</taxon>
        <taxon>Paspalinae</taxon>
        <taxon>Paspalum</taxon>
    </lineage>
</organism>
<comment type="cofactor">
    <cofactor evidence="11">
        <name>Zn(2+)</name>
        <dbReference type="ChEBI" id="CHEBI:29105"/>
    </cofactor>
    <text evidence="11">Binds 1 zinc ion per subunit.</text>
</comment>
<keyword evidence="8" id="KW-1015">Disulfide bond</keyword>
<keyword evidence="4 11" id="KW-0479">Metal-binding</keyword>
<evidence type="ECO:0000256" key="9">
    <source>
        <dbReference type="ARBA" id="ARBA00023180"/>
    </source>
</evidence>
<feature type="region of interest" description="Disordered" evidence="12">
    <location>
        <begin position="79"/>
        <end position="122"/>
    </location>
</feature>
<evidence type="ECO:0000256" key="8">
    <source>
        <dbReference type="ARBA" id="ARBA00023157"/>
    </source>
</evidence>
<dbReference type="FunFam" id="1.20.1270.50:FF:000002">
    <property type="entry name" value="Alpha-mannosidase"/>
    <property type="match status" value="1"/>
</dbReference>
<keyword evidence="5" id="KW-0732">Signal</keyword>
<dbReference type="FunFam" id="2.60.40.1180:FF:000015">
    <property type="entry name" value="Alpha-mannosidase"/>
    <property type="match status" value="1"/>
</dbReference>
<dbReference type="Proteomes" id="UP001341281">
    <property type="component" value="Chromosome 01"/>
</dbReference>
<dbReference type="Pfam" id="PF07748">
    <property type="entry name" value="Glyco_hydro_38C"/>
    <property type="match status" value="1"/>
</dbReference>
<dbReference type="AlphaFoldDB" id="A0AAQ3SJY2"/>
<evidence type="ECO:0000256" key="3">
    <source>
        <dbReference type="ARBA" id="ARBA00012752"/>
    </source>
</evidence>
<dbReference type="InterPro" id="IPR011330">
    <property type="entry name" value="Glyco_hydro/deAcase_b/a-brl"/>
</dbReference>
<dbReference type="InterPro" id="IPR011682">
    <property type="entry name" value="Glyco_hydro_38_C"/>
</dbReference>
<dbReference type="Pfam" id="PF09261">
    <property type="entry name" value="Alpha-mann_mid"/>
    <property type="match status" value="1"/>
</dbReference>